<evidence type="ECO:0000313" key="1">
    <source>
        <dbReference type="EMBL" id="CUP48947.1"/>
    </source>
</evidence>
<proteinExistence type="predicted"/>
<sequence length="82" mass="9608">MKLNLRIKSDKKKNMEYWDDMEDECRKLLDTILSDYASTNVSKIDEDTRIDISKSILETIIQKCGEYGIDTDAAFPYVDEDY</sequence>
<organism evidence="1 2">
    <name type="scientific">Anaerostipes hadrus</name>
    <dbReference type="NCBI Taxonomy" id="649756"/>
    <lineage>
        <taxon>Bacteria</taxon>
        <taxon>Bacillati</taxon>
        <taxon>Bacillota</taxon>
        <taxon>Clostridia</taxon>
        <taxon>Lachnospirales</taxon>
        <taxon>Lachnospiraceae</taxon>
        <taxon>Anaerostipes</taxon>
    </lineage>
</organism>
<dbReference type="EMBL" id="CZAU01000013">
    <property type="protein sequence ID" value="CUP48947.1"/>
    <property type="molecule type" value="Genomic_DNA"/>
</dbReference>
<dbReference type="Proteomes" id="UP000095564">
    <property type="component" value="Unassembled WGS sequence"/>
</dbReference>
<name>A0A174NPZ7_ANAHA</name>
<protein>
    <submittedName>
        <fullName evidence="1">Uncharacterized protein</fullName>
    </submittedName>
</protein>
<accession>A0A174NPZ7</accession>
<reference evidence="1 2" key="1">
    <citation type="submission" date="2015-09" db="EMBL/GenBank/DDBJ databases">
        <authorList>
            <consortium name="Pathogen Informatics"/>
        </authorList>
    </citation>
    <scope>NUCLEOTIDE SEQUENCE [LARGE SCALE GENOMIC DNA]</scope>
    <source>
        <strain evidence="1 2">2789STDY5834908</strain>
    </source>
</reference>
<evidence type="ECO:0000313" key="2">
    <source>
        <dbReference type="Proteomes" id="UP000095564"/>
    </source>
</evidence>
<dbReference type="AlphaFoldDB" id="A0A174NPZ7"/>
<dbReference type="RefSeq" id="WP_055159904.1">
    <property type="nucleotide sequence ID" value="NZ_CZAU01000013.1"/>
</dbReference>
<gene>
    <name evidence="1" type="ORF">ERS852520_01457</name>
</gene>